<dbReference type="GO" id="GO:0004252">
    <property type="term" value="F:serine-type endopeptidase activity"/>
    <property type="evidence" value="ECO:0007669"/>
    <property type="project" value="InterPro"/>
</dbReference>
<dbReference type="InterPro" id="IPR050430">
    <property type="entry name" value="Peptidase_S1"/>
</dbReference>
<keyword evidence="7" id="KW-1015">Disulfide bond</keyword>
<dbReference type="PANTHER" id="PTHR24276">
    <property type="entry name" value="POLYSERASE-RELATED"/>
    <property type="match status" value="1"/>
</dbReference>
<keyword evidence="10" id="KW-1205">Fibrinolytic toxin</keyword>
<dbReference type="CDD" id="cd00190">
    <property type="entry name" value="Tryp_SPc"/>
    <property type="match status" value="1"/>
</dbReference>
<reference evidence="13" key="1">
    <citation type="journal article" date="2008" name="Insect Mol. Biol.">
        <title>Mining an Ostrinia nubilalis midgut expressed sequence tag (EST) library for candidate genes and single nucleotide polymorphisms (SNPs).</title>
        <authorList>
            <person name="Coates B.S."/>
            <person name="Sumerford D.V."/>
            <person name="Hellmich R.L."/>
            <person name="Lewis L.C."/>
        </authorList>
    </citation>
    <scope>NUCLEOTIDE SEQUENCE</scope>
    <source>
        <tissue evidence="13">Midgut</tissue>
    </source>
</reference>
<proteinExistence type="evidence at transcript level"/>
<evidence type="ECO:0000256" key="11">
    <source>
        <dbReference type="SAM" id="SignalP"/>
    </source>
</evidence>
<keyword evidence="8" id="KW-1199">Hemostasis impairing toxin</keyword>
<dbReference type="Pfam" id="PF00089">
    <property type="entry name" value="Trypsin"/>
    <property type="match status" value="1"/>
</dbReference>
<comment type="similarity">
    <text evidence="2">Belongs to the peptidase S1 family.</text>
</comment>
<keyword evidence="5" id="KW-0378">Hydrolase</keyword>
<evidence type="ECO:0000256" key="1">
    <source>
        <dbReference type="ARBA" id="ARBA00004239"/>
    </source>
</evidence>
<keyword evidence="6" id="KW-0720">Serine protease</keyword>
<comment type="subcellular location">
    <subcellularLocation>
        <location evidence="1">Secreted</location>
        <location evidence="1">Extracellular space</location>
    </subcellularLocation>
</comment>
<evidence type="ECO:0000256" key="5">
    <source>
        <dbReference type="ARBA" id="ARBA00022801"/>
    </source>
</evidence>
<comment type="function">
    <text evidence="9">Fibrinolytic activity; shows preferential cleavage of Arg-Gly bonds in all three fibrinogen chains. Contact with the caterpillars causes severe bleeding, due the anticoagulant effect of the protein.</text>
</comment>
<dbReference type="SUPFAM" id="SSF50494">
    <property type="entry name" value="Trypsin-like serine proteases"/>
    <property type="match status" value="1"/>
</dbReference>
<organism evidence="13">
    <name type="scientific">Ostrinia nubilalis</name>
    <name type="common">European corn borer</name>
    <name type="synonym">Pyralis nubilalis</name>
    <dbReference type="NCBI Taxonomy" id="29057"/>
    <lineage>
        <taxon>Eukaryota</taxon>
        <taxon>Metazoa</taxon>
        <taxon>Ecdysozoa</taxon>
        <taxon>Arthropoda</taxon>
        <taxon>Hexapoda</taxon>
        <taxon>Insecta</taxon>
        <taxon>Pterygota</taxon>
        <taxon>Neoptera</taxon>
        <taxon>Endopterygota</taxon>
        <taxon>Lepidoptera</taxon>
        <taxon>Glossata</taxon>
        <taxon>Ditrysia</taxon>
        <taxon>Pyraloidea</taxon>
        <taxon>Crambidae</taxon>
        <taxon>Pyraustinae</taxon>
        <taxon>Ostrinia</taxon>
    </lineage>
</organism>
<name>B6D1Q7_OSTNU</name>
<dbReference type="Gene3D" id="2.40.10.10">
    <property type="entry name" value="Trypsin-like serine proteases"/>
    <property type="match status" value="1"/>
</dbReference>
<dbReference type="InterPro" id="IPR009003">
    <property type="entry name" value="Peptidase_S1_PA"/>
</dbReference>
<dbReference type="InterPro" id="IPR043504">
    <property type="entry name" value="Peptidase_S1_PA_chymotrypsin"/>
</dbReference>
<feature type="chain" id="PRO_5002843661" evidence="11">
    <location>
        <begin position="19"/>
        <end position="256"/>
    </location>
</feature>
<dbReference type="SMART" id="SM00020">
    <property type="entry name" value="Tryp_SPc"/>
    <property type="match status" value="1"/>
</dbReference>
<dbReference type="PRINTS" id="PR00722">
    <property type="entry name" value="CHYMOTRYPSIN"/>
</dbReference>
<dbReference type="FunFam" id="2.40.10.10:FF:000068">
    <property type="entry name" value="transmembrane protease serine 2"/>
    <property type="match status" value="1"/>
</dbReference>
<accession>B6D1Q7</accession>
<dbReference type="PROSITE" id="PS00134">
    <property type="entry name" value="TRYPSIN_HIS"/>
    <property type="match status" value="1"/>
</dbReference>
<evidence type="ECO:0000259" key="12">
    <source>
        <dbReference type="PROSITE" id="PS50240"/>
    </source>
</evidence>
<protein>
    <submittedName>
        <fullName evidence="13">Trypsin-like serine proteinase T21</fullName>
    </submittedName>
</protein>
<evidence type="ECO:0000256" key="3">
    <source>
        <dbReference type="ARBA" id="ARBA00022656"/>
    </source>
</evidence>
<evidence type="ECO:0000256" key="7">
    <source>
        <dbReference type="ARBA" id="ARBA00023157"/>
    </source>
</evidence>
<evidence type="ECO:0000256" key="2">
    <source>
        <dbReference type="ARBA" id="ARBA00007664"/>
    </source>
</evidence>
<evidence type="ECO:0000256" key="9">
    <source>
        <dbReference type="ARBA" id="ARBA00055534"/>
    </source>
</evidence>
<evidence type="ECO:0000256" key="10">
    <source>
        <dbReference type="ARBA" id="ARBA00084094"/>
    </source>
</evidence>
<dbReference type="GO" id="GO:0090729">
    <property type="term" value="F:toxin activity"/>
    <property type="evidence" value="ECO:0007669"/>
    <property type="project" value="UniProtKB-KW"/>
</dbReference>
<dbReference type="PANTHER" id="PTHR24276:SF98">
    <property type="entry name" value="FI18310P1-RELATED"/>
    <property type="match status" value="1"/>
</dbReference>
<keyword evidence="3" id="KW-0800">Toxin</keyword>
<reference evidence="13" key="2">
    <citation type="submission" date="2008-04" db="EMBL/GenBank/DDBJ databases">
        <title>Ostrinia nubilalis serine proteases.</title>
        <authorList>
            <person name="Coates B.S."/>
        </authorList>
    </citation>
    <scope>NUCLEOTIDE SEQUENCE</scope>
    <source>
        <tissue evidence="13">Midgut</tissue>
    </source>
</reference>
<dbReference type="EMBL" id="EU673450">
    <property type="protein sequence ID" value="ACI45413.1"/>
    <property type="molecule type" value="mRNA"/>
</dbReference>
<dbReference type="InterPro" id="IPR018114">
    <property type="entry name" value="TRYPSIN_HIS"/>
</dbReference>
<feature type="domain" description="Peptidase S1" evidence="12">
    <location>
        <begin position="23"/>
        <end position="255"/>
    </location>
</feature>
<dbReference type="InterPro" id="IPR001254">
    <property type="entry name" value="Trypsin_dom"/>
</dbReference>
<evidence type="ECO:0000256" key="8">
    <source>
        <dbReference type="ARBA" id="ARBA00023240"/>
    </source>
</evidence>
<dbReference type="AlphaFoldDB" id="B6D1Q7"/>
<keyword evidence="11" id="KW-0732">Signal</keyword>
<feature type="signal peptide" evidence="11">
    <location>
        <begin position="1"/>
        <end position="18"/>
    </location>
</feature>
<keyword evidence="4" id="KW-0645">Protease</keyword>
<dbReference type="GO" id="GO:0006508">
    <property type="term" value="P:proteolysis"/>
    <property type="evidence" value="ECO:0007669"/>
    <property type="project" value="UniProtKB-KW"/>
</dbReference>
<dbReference type="MEROPS" id="S01.112"/>
<dbReference type="InterPro" id="IPR001314">
    <property type="entry name" value="Peptidase_S1A"/>
</dbReference>
<evidence type="ECO:0000256" key="4">
    <source>
        <dbReference type="ARBA" id="ARBA00022670"/>
    </source>
</evidence>
<evidence type="ECO:0000313" key="13">
    <source>
        <dbReference type="EMBL" id="ACI45413.1"/>
    </source>
</evidence>
<dbReference type="GO" id="GO:0005576">
    <property type="term" value="C:extracellular region"/>
    <property type="evidence" value="ECO:0007669"/>
    <property type="project" value="UniProtKB-SubCell"/>
</dbReference>
<evidence type="ECO:0000256" key="6">
    <source>
        <dbReference type="ARBA" id="ARBA00022825"/>
    </source>
</evidence>
<dbReference type="PROSITE" id="PS50240">
    <property type="entry name" value="TRYPSIN_DOM"/>
    <property type="match status" value="1"/>
</dbReference>
<sequence>MASAFVLALALFAAAASANPARIIGGSSTSIETWPSTVQVESTVGGIFWSHHCAGSILNSVYILSAAHCFAGTGYDASNRRIRAGSSTLESGIILYVAQGNNHPSYGQNGNDGDITVVRLSSALIFSSTIAPGSIVAGGTVIPGNLPVTKLGWGVTAVGGDRAEELQSIQVLTLDNTVCASNYATLTSSPQVTSNMICAGSSTADACVGDGGGPVYFGNIIVGVISWGNGCLQDGFPGVNTAVSPYTPWIVATTSS</sequence>